<dbReference type="AlphaFoldDB" id="A0A0F9MI85"/>
<dbReference type="EMBL" id="LAZR01010092">
    <property type="protein sequence ID" value="KKM68867.1"/>
    <property type="molecule type" value="Genomic_DNA"/>
</dbReference>
<protein>
    <submittedName>
        <fullName evidence="1">Uncharacterized protein</fullName>
    </submittedName>
</protein>
<organism evidence="1">
    <name type="scientific">marine sediment metagenome</name>
    <dbReference type="NCBI Taxonomy" id="412755"/>
    <lineage>
        <taxon>unclassified sequences</taxon>
        <taxon>metagenomes</taxon>
        <taxon>ecological metagenomes</taxon>
    </lineage>
</organism>
<name>A0A0F9MI85_9ZZZZ</name>
<sequence length="381" mass="40188">MFKFLKAFGVAALLALPWASPISAAGLEGGNFTSVGDVSTAVCTTAVGESIDLFGNGVYDMVVALQVEVGSPGSGAWNTVAGFTDIFPTASTQFRVRTASTAPNQCFRITVTTDTSGTLYFTTVTDRSTPTEWGGDEANLRTHYRYFDDFQHGTVPITTTHNGMTPSYLVDAGDDAEATVGVIIGNPEGVLQYDHGDADTVQDISTVGFGLLTNGALVSTGITVFETRVHMSQITATHQGIGLSDVIPTDAEISFPDVVGITVTEGPVTTMANAVAFMFDTDQTTDQWGVVALNGNTLQNNSDVYLLGAVPVATTYQIFRIEVDSSGDCLFYINGDLLGALDACVATTAVLIPYWASASTTTTVGSNFIDYVDFWALRPSG</sequence>
<evidence type="ECO:0000313" key="1">
    <source>
        <dbReference type="EMBL" id="KKM68867.1"/>
    </source>
</evidence>
<accession>A0A0F9MI85</accession>
<proteinExistence type="predicted"/>
<gene>
    <name evidence="1" type="ORF">LCGC14_1456600</name>
</gene>
<comment type="caution">
    <text evidence="1">The sequence shown here is derived from an EMBL/GenBank/DDBJ whole genome shotgun (WGS) entry which is preliminary data.</text>
</comment>
<reference evidence="1" key="1">
    <citation type="journal article" date="2015" name="Nature">
        <title>Complex archaea that bridge the gap between prokaryotes and eukaryotes.</title>
        <authorList>
            <person name="Spang A."/>
            <person name="Saw J.H."/>
            <person name="Jorgensen S.L."/>
            <person name="Zaremba-Niedzwiedzka K."/>
            <person name="Martijn J."/>
            <person name="Lind A.E."/>
            <person name="van Eijk R."/>
            <person name="Schleper C."/>
            <person name="Guy L."/>
            <person name="Ettema T.J."/>
        </authorList>
    </citation>
    <scope>NUCLEOTIDE SEQUENCE</scope>
</reference>